<evidence type="ECO:0000313" key="2">
    <source>
        <dbReference type="EMBL" id="MBS8263735.1"/>
    </source>
</evidence>
<accession>A0A944CJQ5</accession>
<keyword evidence="1" id="KW-1133">Transmembrane helix</keyword>
<evidence type="ECO:0000313" key="3">
    <source>
        <dbReference type="Proteomes" id="UP000761411"/>
    </source>
</evidence>
<keyword evidence="3" id="KW-1185">Reference proteome</keyword>
<comment type="caution">
    <text evidence="2">The sequence shown here is derived from an EMBL/GenBank/DDBJ whole genome shotgun (WGS) entry which is preliminary data.</text>
</comment>
<name>A0A944CJQ5_9BACI</name>
<feature type="transmembrane region" description="Helical" evidence="1">
    <location>
        <begin position="211"/>
        <end position="231"/>
    </location>
</feature>
<dbReference type="AlphaFoldDB" id="A0A944CJQ5"/>
<sequence length="240" mass="27789">MKRTGLCLLTLFSLVLMGFDERNMENRAPAEVERFAEQNYRDFILNIINDSNADTFNFTKGDQEVTIGRVIPVNRLVIDRQLNITVEPPGEWVVPVYQSGAVKNVVNIWEPFEGKYEIAGIGYPYWLTYSIVQMEQDEYYIHNMQYDLEFAYSPSKNRVRPLGDSSIRSFNDNGLDPNGITKTEFIAFVKQHLKNTYPNQFNEGNKESESWFAYIFGGIVVLLLISGFFFLKRQKRSMKG</sequence>
<organism evidence="2 3">
    <name type="scientific">Mesobacillus boroniphilus</name>
    <dbReference type="NCBI Taxonomy" id="308892"/>
    <lineage>
        <taxon>Bacteria</taxon>
        <taxon>Bacillati</taxon>
        <taxon>Bacillota</taxon>
        <taxon>Bacilli</taxon>
        <taxon>Bacillales</taxon>
        <taxon>Bacillaceae</taxon>
        <taxon>Mesobacillus</taxon>
    </lineage>
</organism>
<keyword evidence="1" id="KW-0812">Transmembrane</keyword>
<gene>
    <name evidence="2" type="ORF">DYI25_04665</name>
</gene>
<evidence type="ECO:0000256" key="1">
    <source>
        <dbReference type="SAM" id="Phobius"/>
    </source>
</evidence>
<dbReference type="Proteomes" id="UP000761411">
    <property type="component" value="Unassembled WGS sequence"/>
</dbReference>
<dbReference type="EMBL" id="QTKX01000001">
    <property type="protein sequence ID" value="MBS8263735.1"/>
    <property type="molecule type" value="Genomic_DNA"/>
</dbReference>
<protein>
    <submittedName>
        <fullName evidence="2">Uncharacterized protein</fullName>
    </submittedName>
</protein>
<proteinExistence type="predicted"/>
<dbReference type="RefSeq" id="WP_213367283.1">
    <property type="nucleotide sequence ID" value="NZ_QTKX01000001.1"/>
</dbReference>
<keyword evidence="1" id="KW-0472">Membrane</keyword>
<reference evidence="2 3" key="1">
    <citation type="journal article" date="2021" name="Microorganisms">
        <title>Bacterial Dimethylsulfoniopropionate Biosynthesis in the East China Sea.</title>
        <authorList>
            <person name="Liu J."/>
            <person name="Zhang Y."/>
            <person name="Liu J."/>
            <person name="Zhong H."/>
            <person name="Williams B.T."/>
            <person name="Zheng Y."/>
            <person name="Curson A.R.J."/>
            <person name="Sun C."/>
            <person name="Sun H."/>
            <person name="Song D."/>
            <person name="Wagner Mackenzie B."/>
            <person name="Bermejo Martinez A."/>
            <person name="Todd J.D."/>
            <person name="Zhang X.H."/>
        </authorList>
    </citation>
    <scope>NUCLEOTIDE SEQUENCE [LARGE SCALE GENOMIC DNA]</scope>
    <source>
        <strain evidence="2 3">ESS08</strain>
    </source>
</reference>